<dbReference type="EMBL" id="FCOF02000031">
    <property type="protein sequence ID" value="SAK81656.1"/>
    <property type="molecule type" value="Genomic_DNA"/>
</dbReference>
<feature type="region of interest" description="Disordered" evidence="1">
    <location>
        <begin position="135"/>
        <end position="157"/>
    </location>
</feature>
<comment type="caution">
    <text evidence="2">The sequence shown here is derived from an EMBL/GenBank/DDBJ whole genome shotgun (WGS) entry which is preliminary data.</text>
</comment>
<reference evidence="2" key="1">
    <citation type="submission" date="2016-01" db="EMBL/GenBank/DDBJ databases">
        <authorList>
            <person name="Peeters C."/>
        </authorList>
    </citation>
    <scope>NUCLEOTIDE SEQUENCE [LARGE SCALE GENOMIC DNA]</scope>
    <source>
        <strain evidence="2">LMG 29318</strain>
    </source>
</reference>
<evidence type="ECO:0000313" key="3">
    <source>
        <dbReference type="Proteomes" id="UP000054870"/>
    </source>
</evidence>
<sequence length="178" mass="20169">MCEMCESSAVRYAHRMTHPEYPQVLTVGCVCAGHMEGDRAQADHRDNQMRNRASSRKRWLGRKWKTSQKGNAYIEACGYRVTVHPKDAKKGWLVTIASLADRNDIYRPRRRVETLEQAKLAGFDLVAPACPERTAVAKRPRQQPSDGHRARRADNQTVSTVCKKGITMLRAGRYVDTA</sequence>
<accession>A0A158CIE2</accession>
<proteinExistence type="predicted"/>
<evidence type="ECO:0000313" key="2">
    <source>
        <dbReference type="EMBL" id="SAK81656.1"/>
    </source>
</evidence>
<organism evidence="2 3">
    <name type="scientific">Caballeronia catudaia</name>
    <dbReference type="NCBI Taxonomy" id="1777136"/>
    <lineage>
        <taxon>Bacteria</taxon>
        <taxon>Pseudomonadati</taxon>
        <taxon>Pseudomonadota</taxon>
        <taxon>Betaproteobacteria</taxon>
        <taxon>Burkholderiales</taxon>
        <taxon>Burkholderiaceae</taxon>
        <taxon>Caballeronia</taxon>
    </lineage>
</organism>
<gene>
    <name evidence="2" type="ORF">AWB75_05137</name>
</gene>
<name>A0A158CIE2_9BURK</name>
<evidence type="ECO:0000256" key="1">
    <source>
        <dbReference type="SAM" id="MobiDB-lite"/>
    </source>
</evidence>
<dbReference type="AlphaFoldDB" id="A0A158CIE2"/>
<protein>
    <submittedName>
        <fullName evidence="2">Uncharacterized protein</fullName>
    </submittedName>
</protein>
<dbReference type="Proteomes" id="UP000054870">
    <property type="component" value="Unassembled WGS sequence"/>
</dbReference>
<keyword evidence="3" id="KW-1185">Reference proteome</keyword>